<dbReference type="GO" id="GO:0016887">
    <property type="term" value="F:ATP hydrolysis activity"/>
    <property type="evidence" value="ECO:0007669"/>
    <property type="project" value="InterPro"/>
</dbReference>
<dbReference type="SMART" id="SM00382">
    <property type="entry name" value="AAA"/>
    <property type="match status" value="2"/>
</dbReference>
<organism evidence="1 2">
    <name type="scientific">Rossellomorea marisflavi</name>
    <dbReference type="NCBI Taxonomy" id="189381"/>
    <lineage>
        <taxon>Bacteria</taxon>
        <taxon>Bacillati</taxon>
        <taxon>Bacillota</taxon>
        <taxon>Bacilli</taxon>
        <taxon>Bacillales</taxon>
        <taxon>Bacillaceae</taxon>
        <taxon>Rossellomorea</taxon>
    </lineage>
</organism>
<dbReference type="SUPFAM" id="SSF52540">
    <property type="entry name" value="P-loop containing nucleoside triphosphate hydrolases"/>
    <property type="match status" value="2"/>
</dbReference>
<dbReference type="PANTHER" id="PTHR42855:SF2">
    <property type="entry name" value="DRUG RESISTANCE ABC TRANSPORTER,ATP-BINDING PROTEIN"/>
    <property type="match status" value="1"/>
</dbReference>
<dbReference type="PROSITE" id="PS00211">
    <property type="entry name" value="ABC_TRANSPORTER_1"/>
    <property type="match status" value="1"/>
</dbReference>
<dbReference type="InterPro" id="IPR003439">
    <property type="entry name" value="ABC_transporter-like_ATP-bd"/>
</dbReference>
<dbReference type="Proteomes" id="UP000076510">
    <property type="component" value="Unassembled WGS sequence"/>
</dbReference>
<dbReference type="Gene3D" id="3.40.50.300">
    <property type="entry name" value="P-loop containing nucleotide triphosphate hydrolases"/>
    <property type="match status" value="2"/>
</dbReference>
<dbReference type="EMBL" id="LQQY01000043">
    <property type="protein sequence ID" value="KZE44398.1"/>
    <property type="molecule type" value="Genomic_DNA"/>
</dbReference>
<gene>
    <name evidence="1" type="ORF">AV649_07145</name>
</gene>
<evidence type="ECO:0000313" key="2">
    <source>
        <dbReference type="Proteomes" id="UP000076510"/>
    </source>
</evidence>
<dbReference type="InterPro" id="IPR027417">
    <property type="entry name" value="P-loop_NTPase"/>
</dbReference>
<dbReference type="PANTHER" id="PTHR42855">
    <property type="entry name" value="ABC TRANSPORTER ATP-BINDING SUBUNIT"/>
    <property type="match status" value="1"/>
</dbReference>
<dbReference type="InterPro" id="IPR051309">
    <property type="entry name" value="ABCF_ATPase"/>
</dbReference>
<dbReference type="PATRIC" id="fig|189381.10.peg.1543"/>
<keyword evidence="1" id="KW-0067">ATP-binding</keyword>
<dbReference type="OrthoDB" id="9760950at2"/>
<comment type="caution">
    <text evidence="1">The sequence shown here is derived from an EMBL/GenBank/DDBJ whole genome shotgun (WGS) entry which is preliminary data.</text>
</comment>
<accession>A0A0J5S558</accession>
<dbReference type="GO" id="GO:0005524">
    <property type="term" value="F:ATP binding"/>
    <property type="evidence" value="ECO:0007669"/>
    <property type="project" value="UniProtKB-KW"/>
</dbReference>
<evidence type="ECO:0000313" key="1">
    <source>
        <dbReference type="EMBL" id="KZE44398.1"/>
    </source>
</evidence>
<reference evidence="2" key="1">
    <citation type="submission" date="2016-01" db="EMBL/GenBank/DDBJ databases">
        <title>Whole genome sequencing of Bhargavaea cecembensis T14.</title>
        <authorList>
            <person name="Hong K.W."/>
        </authorList>
    </citation>
    <scope>NUCLEOTIDE SEQUENCE [LARGE SCALE GENOMIC DNA]</scope>
    <source>
        <strain evidence="2">M19</strain>
    </source>
</reference>
<dbReference type="FunFam" id="3.40.50.300:FF:000011">
    <property type="entry name" value="Putative ABC transporter ATP-binding component"/>
    <property type="match status" value="1"/>
</dbReference>
<sequence length="622" mass="70810">MIICSAQQISKMYGGHPVFEQLTFEIPQGARIGLVGRNGTGKTTLFKLLAGTDTPDSGTISMKKNAKIGYLAQIPEYPEGTLGIDVLKSAFSDLVAIGEKLKELEGKMGEGHGDLDAILEEYGRFQDLFSNEGGYEMEASIAMVVNGLGIQGLLDKEFSSCSGGEQTKLCLGFILLQEPDLLLLDEPTNHLDITAVEWLEHFLTDYNGTVMCISHDRYFLDHVINKVYDLEDGEITMYHTDYSGFVKEKEERLMIEFQAYQEQQKKIKKMKEAIKRLREWANQANPPNEGLHKRARNMERALERMEKLKRPVLDRRKMGLEFEGGDRSGKVVFSMEGASKSFDGRTLFHDAHMDLRFKDRTAIVGQNGTGKSTIVKILLGEMTADGGDVKIGSNVKMGYLSQHFVMADPEARLIDAFRDEVAVTEGEARHILARFMFYGPNVFRKVGQLSGGEKMRLRLAQLMHQDLNLLVLDEPTNHLDIDSREVLEEALEEFNGTILAVSHDRYFLNKLFQKTYWIHEGRLYFFEGPYTWAKEKLQEQIPVERPLEKKGAVTKPREKEKKMATTDTIEAELEALETEIALIEDRLQAEEDLGVLQELHEELERLEEQRELKYIQYEEQLS</sequence>
<dbReference type="CDD" id="cd03221">
    <property type="entry name" value="ABCF_EF-3"/>
    <property type="match status" value="2"/>
</dbReference>
<dbReference type="Pfam" id="PF12848">
    <property type="entry name" value="ABC_tran_Xtn"/>
    <property type="match status" value="1"/>
</dbReference>
<dbReference type="FunFam" id="3.40.50.300:FF:001807">
    <property type="entry name" value="ABC transporter ATP-binding protein"/>
    <property type="match status" value="1"/>
</dbReference>
<protein>
    <submittedName>
        <fullName evidence="1">ABC transporter ATP-binding protein</fullName>
    </submittedName>
</protein>
<name>A0A0J5S558_9BACI</name>
<keyword evidence="1" id="KW-0547">Nucleotide-binding</keyword>
<dbReference type="PROSITE" id="PS50893">
    <property type="entry name" value="ABC_TRANSPORTER_2"/>
    <property type="match status" value="2"/>
</dbReference>
<dbReference type="NCBIfam" id="NF000355">
    <property type="entry name" value="ribo_prot_ABC_F"/>
    <property type="match status" value="1"/>
</dbReference>
<dbReference type="InterPro" id="IPR032781">
    <property type="entry name" value="ABC_tran_Xtn"/>
</dbReference>
<dbReference type="InterPro" id="IPR017871">
    <property type="entry name" value="ABC_transporter-like_CS"/>
</dbReference>
<dbReference type="RefSeq" id="WP_048006797.1">
    <property type="nucleotide sequence ID" value="NZ_CP085398.1"/>
</dbReference>
<dbReference type="Pfam" id="PF00005">
    <property type="entry name" value="ABC_tran"/>
    <property type="match status" value="2"/>
</dbReference>
<dbReference type="InterPro" id="IPR003593">
    <property type="entry name" value="AAA+_ATPase"/>
</dbReference>
<proteinExistence type="predicted"/>
<dbReference type="AlphaFoldDB" id="A0A0J5S558"/>